<name>A0A9W9ZPS9_9CNID</name>
<feature type="domain" description="TRADD-like N-terminal" evidence="2">
    <location>
        <begin position="145"/>
        <end position="203"/>
    </location>
</feature>
<evidence type="ECO:0000259" key="2">
    <source>
        <dbReference type="Pfam" id="PF20694"/>
    </source>
</evidence>
<feature type="region of interest" description="Disordered" evidence="1">
    <location>
        <begin position="312"/>
        <end position="355"/>
    </location>
</feature>
<feature type="compositionally biased region" description="Basic residues" evidence="1">
    <location>
        <begin position="326"/>
        <end position="336"/>
    </location>
</feature>
<dbReference type="OrthoDB" id="5985362at2759"/>
<feature type="compositionally biased region" description="Basic and acidic residues" evidence="1">
    <location>
        <begin position="337"/>
        <end position="355"/>
    </location>
</feature>
<feature type="compositionally biased region" description="Basic and acidic residues" evidence="1">
    <location>
        <begin position="277"/>
        <end position="294"/>
    </location>
</feature>
<protein>
    <recommendedName>
        <fullName evidence="2">TRADD-like N-terminal domain-containing protein</fullName>
    </recommendedName>
</protein>
<reference evidence="3" key="1">
    <citation type="submission" date="2023-01" db="EMBL/GenBank/DDBJ databases">
        <title>Genome assembly of the deep-sea coral Lophelia pertusa.</title>
        <authorList>
            <person name="Herrera S."/>
            <person name="Cordes E."/>
        </authorList>
    </citation>
    <scope>NUCLEOTIDE SEQUENCE</scope>
    <source>
        <strain evidence="3">USNM1676648</strain>
        <tissue evidence="3">Polyp</tissue>
    </source>
</reference>
<proteinExistence type="predicted"/>
<accession>A0A9W9ZPS9</accession>
<dbReference type="Proteomes" id="UP001163046">
    <property type="component" value="Unassembled WGS sequence"/>
</dbReference>
<dbReference type="AlphaFoldDB" id="A0A9W9ZPS9"/>
<organism evidence="3 4">
    <name type="scientific">Desmophyllum pertusum</name>
    <dbReference type="NCBI Taxonomy" id="174260"/>
    <lineage>
        <taxon>Eukaryota</taxon>
        <taxon>Metazoa</taxon>
        <taxon>Cnidaria</taxon>
        <taxon>Anthozoa</taxon>
        <taxon>Hexacorallia</taxon>
        <taxon>Scleractinia</taxon>
        <taxon>Caryophylliina</taxon>
        <taxon>Caryophylliidae</taxon>
        <taxon>Desmophyllum</taxon>
    </lineage>
</organism>
<feature type="domain" description="TRADD-like N-terminal" evidence="2">
    <location>
        <begin position="375"/>
        <end position="424"/>
    </location>
</feature>
<keyword evidence="4" id="KW-1185">Reference proteome</keyword>
<feature type="region of interest" description="Disordered" evidence="1">
    <location>
        <begin position="258"/>
        <end position="294"/>
    </location>
</feature>
<feature type="region of interest" description="Disordered" evidence="1">
    <location>
        <begin position="460"/>
        <end position="494"/>
    </location>
</feature>
<evidence type="ECO:0000313" key="4">
    <source>
        <dbReference type="Proteomes" id="UP001163046"/>
    </source>
</evidence>
<evidence type="ECO:0000256" key="1">
    <source>
        <dbReference type="SAM" id="MobiDB-lite"/>
    </source>
</evidence>
<comment type="caution">
    <text evidence="3">The sequence shown here is derived from an EMBL/GenBank/DDBJ whole genome shotgun (WGS) entry which is preliminary data.</text>
</comment>
<sequence length="494" mass="55601">MDVKAEVEKLDATVKKEVKTLKEDMKRGHESIQEEVRRLREELRQSPAPIYTTGPFQVIQIHVVNSVESIRVAQTGLPTIINHPSGSPQLPQTVRSERSCAIPIHPDQEQPVGAEGCSEERQLNQQNPPDEIHIWNVILSFKESFLLFAKYLKYKLNVDVRSHEVGSLLITVECSSLQILEGLWEDYCSGHLNQIAQEVLVTADVLEKLGVTDVKLKTFISEEEYEKGKQIFMDNSAISVEHSHLEVLHVKAAGGSESKLEAKDTVSETALGKRKRKDNDDGLPKEKHESREAEELITQMLDIRIIVENVVKTGGPATSSPPKSSHMSRRKKRSRKSKEEGEKGEEEKGFPSEHEQGRSIWSAIMSVEGPVENFLSQYLESKLNLVVGSHRIGSLLIRVECRSLQILEELWKDYCSGHLNEMAQEMIVTPYVLATLGVTDVKLKTFISEEEYQRGKQILKDAPEFPTPTEEDQKLHKAPATKEVGSKCTSTARN</sequence>
<evidence type="ECO:0000313" key="3">
    <source>
        <dbReference type="EMBL" id="KAJ7383754.1"/>
    </source>
</evidence>
<gene>
    <name evidence="3" type="ORF">OS493_026285</name>
</gene>
<dbReference type="InterPro" id="IPR049341">
    <property type="entry name" value="TRADD-like_N"/>
</dbReference>
<dbReference type="Pfam" id="PF20694">
    <property type="entry name" value="TRADD-like_N"/>
    <property type="match status" value="2"/>
</dbReference>
<dbReference type="EMBL" id="MU825895">
    <property type="protein sequence ID" value="KAJ7383754.1"/>
    <property type="molecule type" value="Genomic_DNA"/>
</dbReference>